<gene>
    <name evidence="2" type="ORF">H4K34_00100</name>
</gene>
<dbReference type="Pfam" id="PF13858">
    <property type="entry name" value="DUF4199"/>
    <property type="match status" value="1"/>
</dbReference>
<accession>A0A7H0VEX6</accession>
<dbReference type="RefSeq" id="WP_210758801.1">
    <property type="nucleotide sequence ID" value="NZ_CP060139.1"/>
</dbReference>
<feature type="transmembrane region" description="Helical" evidence="1">
    <location>
        <begin position="119"/>
        <end position="145"/>
    </location>
</feature>
<name>A0A7H0VEX6_9FLAO</name>
<dbReference type="AlphaFoldDB" id="A0A7H0VEX6"/>
<keyword evidence="3" id="KW-1185">Reference proteome</keyword>
<reference evidence="2 3" key="1">
    <citation type="submission" date="2020-08" db="EMBL/GenBank/DDBJ databases">
        <title>Croceimicrobium hydrocarbonivorans gen. nov., sp. nov., a novel marine bacterium isolated from a bacterial consortium that degrades polyethylene terephthalate.</title>
        <authorList>
            <person name="Liu R."/>
        </authorList>
    </citation>
    <scope>NUCLEOTIDE SEQUENCE [LARGE SCALE GENOMIC DNA]</scope>
    <source>
        <strain evidence="2 3">A20-9</strain>
    </source>
</reference>
<feature type="transmembrane region" description="Helical" evidence="1">
    <location>
        <begin position="40"/>
        <end position="59"/>
    </location>
</feature>
<evidence type="ECO:0000313" key="3">
    <source>
        <dbReference type="Proteomes" id="UP000516305"/>
    </source>
</evidence>
<protein>
    <submittedName>
        <fullName evidence="2">DUF4199 domain-containing protein</fullName>
    </submittedName>
</protein>
<feature type="transmembrane region" description="Helical" evidence="1">
    <location>
        <begin position="79"/>
        <end position="99"/>
    </location>
</feature>
<keyword evidence="1" id="KW-0812">Transmembrane</keyword>
<dbReference type="InterPro" id="IPR025250">
    <property type="entry name" value="DUF4199"/>
</dbReference>
<evidence type="ECO:0000313" key="2">
    <source>
        <dbReference type="EMBL" id="QNR24274.1"/>
    </source>
</evidence>
<keyword evidence="1" id="KW-0472">Membrane</keyword>
<organism evidence="2 3">
    <name type="scientific">Croceimicrobium hydrocarbonivorans</name>
    <dbReference type="NCBI Taxonomy" id="2761580"/>
    <lineage>
        <taxon>Bacteria</taxon>
        <taxon>Pseudomonadati</taxon>
        <taxon>Bacteroidota</taxon>
        <taxon>Flavobacteriia</taxon>
        <taxon>Flavobacteriales</taxon>
        <taxon>Owenweeksiaceae</taxon>
        <taxon>Croceimicrobium</taxon>
    </lineage>
</organism>
<sequence>MMSDYLRYGLSISRKNGLFLAAFLTVFFLAMRALGLAHEYYLRVFNALILILLIGRGILSYRSKLEDEHYGTFFDLYRISLRTAFIGVALFSVFLAIYLDQIDPAFMQEIQEVESPVPFMSPVMAAGIVFIEGLGSSLIFSYLVIQFLKKPTVEFKTEKA</sequence>
<keyword evidence="1" id="KW-1133">Transmembrane helix</keyword>
<dbReference type="KEGG" id="chyd:H4K34_00100"/>
<dbReference type="EMBL" id="CP060139">
    <property type="protein sequence ID" value="QNR24274.1"/>
    <property type="molecule type" value="Genomic_DNA"/>
</dbReference>
<proteinExistence type="predicted"/>
<feature type="transmembrane region" description="Helical" evidence="1">
    <location>
        <begin position="16"/>
        <end position="34"/>
    </location>
</feature>
<dbReference type="Proteomes" id="UP000516305">
    <property type="component" value="Chromosome"/>
</dbReference>
<evidence type="ECO:0000256" key="1">
    <source>
        <dbReference type="SAM" id="Phobius"/>
    </source>
</evidence>